<evidence type="ECO:0000313" key="5">
    <source>
        <dbReference type="EMBL" id="GJJ11073.1"/>
    </source>
</evidence>
<accession>A0AAV5AC65</accession>
<dbReference type="SUPFAM" id="SSF56112">
    <property type="entry name" value="Protein kinase-like (PK-like)"/>
    <property type="match status" value="1"/>
</dbReference>
<keyword evidence="6" id="KW-1185">Reference proteome</keyword>
<organism evidence="5 6">
    <name type="scientific">Clathrus columnatus</name>
    <dbReference type="NCBI Taxonomy" id="1419009"/>
    <lineage>
        <taxon>Eukaryota</taxon>
        <taxon>Fungi</taxon>
        <taxon>Dikarya</taxon>
        <taxon>Basidiomycota</taxon>
        <taxon>Agaricomycotina</taxon>
        <taxon>Agaricomycetes</taxon>
        <taxon>Phallomycetidae</taxon>
        <taxon>Phallales</taxon>
        <taxon>Clathraceae</taxon>
        <taxon>Clathrus</taxon>
    </lineage>
</organism>
<evidence type="ECO:0000256" key="2">
    <source>
        <dbReference type="ARBA" id="ARBA00022741"/>
    </source>
</evidence>
<keyword evidence="1" id="KW-0723">Serine/threonine-protein kinase</keyword>
<proteinExistence type="predicted"/>
<dbReference type="EMBL" id="BPWL01000006">
    <property type="protein sequence ID" value="GJJ11073.1"/>
    <property type="molecule type" value="Genomic_DNA"/>
</dbReference>
<comment type="caution">
    <text evidence="5">The sequence shown here is derived from an EMBL/GenBank/DDBJ whole genome shotgun (WGS) entry which is preliminary data.</text>
</comment>
<feature type="region of interest" description="Disordered" evidence="4">
    <location>
        <begin position="430"/>
        <end position="449"/>
    </location>
</feature>
<dbReference type="InterPro" id="IPR011009">
    <property type="entry name" value="Kinase-like_dom_sf"/>
</dbReference>
<protein>
    <recommendedName>
        <fullName evidence="7">Protein kinase domain-containing protein</fullName>
    </recommendedName>
</protein>
<keyword evidence="1" id="KW-0418">Kinase</keyword>
<evidence type="ECO:0008006" key="7">
    <source>
        <dbReference type="Google" id="ProtNLM"/>
    </source>
</evidence>
<keyword evidence="2" id="KW-0547">Nucleotide-binding</keyword>
<dbReference type="GO" id="GO:0004674">
    <property type="term" value="F:protein serine/threonine kinase activity"/>
    <property type="evidence" value="ECO:0007669"/>
    <property type="project" value="UniProtKB-KW"/>
</dbReference>
<gene>
    <name evidence="5" type="ORF">Clacol_005304</name>
</gene>
<dbReference type="GO" id="GO:0005524">
    <property type="term" value="F:ATP binding"/>
    <property type="evidence" value="ECO:0007669"/>
    <property type="project" value="UniProtKB-KW"/>
</dbReference>
<dbReference type="Proteomes" id="UP001050691">
    <property type="component" value="Unassembled WGS sequence"/>
</dbReference>
<dbReference type="PANTHER" id="PTHR24055">
    <property type="entry name" value="MITOGEN-ACTIVATED PROTEIN KINASE"/>
    <property type="match status" value="1"/>
</dbReference>
<evidence type="ECO:0000256" key="4">
    <source>
        <dbReference type="SAM" id="MobiDB-lite"/>
    </source>
</evidence>
<dbReference type="Gene3D" id="1.10.510.10">
    <property type="entry name" value="Transferase(Phosphotransferase) domain 1"/>
    <property type="match status" value="1"/>
</dbReference>
<evidence type="ECO:0000256" key="1">
    <source>
        <dbReference type="ARBA" id="ARBA00022527"/>
    </source>
</evidence>
<reference evidence="5" key="1">
    <citation type="submission" date="2021-10" db="EMBL/GenBank/DDBJ databases">
        <title>De novo Genome Assembly of Clathrus columnatus (Basidiomycota, Fungi) Using Illumina and Nanopore Sequence Data.</title>
        <authorList>
            <person name="Ogiso-Tanaka E."/>
            <person name="Itagaki H."/>
            <person name="Hosoya T."/>
            <person name="Hosaka K."/>
        </authorList>
    </citation>
    <scope>NUCLEOTIDE SEQUENCE</scope>
    <source>
        <strain evidence="5">MO-923</strain>
    </source>
</reference>
<evidence type="ECO:0000256" key="3">
    <source>
        <dbReference type="ARBA" id="ARBA00022840"/>
    </source>
</evidence>
<sequence>MEPVLEYTVYLDMKPELKPVLLLHLRPESHIDSLLNRQNADDQIRTRLIEVAATCPLETVHGISALGKKSKNPEIDPPTARYNTRGIDTVPATRWNLDILESTAEMRIQEIAKAIADACMALTKNPFAKVRIETAGFAAAHLSINNIHEQTFYELILHSEPQPVVVLHLRLMEHQSMFGTPKEDVFAKISLDTKAYIRSLPIRKPQAFRRVFSGADVQAIDLLSKMITWDPDKRLTVTEALSHPWLANYHDPADEPASPANFGLRYGKRFKTFVRKFEKQEEVPELSNSTLTIPIESPVASTVADAISSRVLTQTITEEPATEVKQLDEPIDGLPLPMLRDQSTLVGSGDPIATYRRRSSVLQLTGSPSMQARSSLYSHRRHPSFPSSEQEGEISYVIPARSRAASMLSGQSQLLRTLSTFSIHEKMDETGKLLPPEPTGADAPPSSIPREFVSIEGENIIQE</sequence>
<keyword evidence="3" id="KW-0067">ATP-binding</keyword>
<evidence type="ECO:0000313" key="6">
    <source>
        <dbReference type="Proteomes" id="UP001050691"/>
    </source>
</evidence>
<dbReference type="AlphaFoldDB" id="A0AAV5AC65"/>
<name>A0AAV5AC65_9AGAM</name>
<dbReference type="InterPro" id="IPR050117">
    <property type="entry name" value="MAPK"/>
</dbReference>
<keyword evidence="1" id="KW-0808">Transferase</keyword>